<sequence length="160" mass="17225">MLTSIMKLMGEITFLSLVSASLKSKVQMNKMKTVGQAIDYRCLIHATYGNKTISNSVVTGLLIAEVNVNTMSKLCSGGVSLVSMAMRIVGNVGVQIVCDPAQSKTAFVTFKDAKALEIALLLSICTQIALLSLGIEVSVPSNSILFITMFMSLLFTYLIF</sequence>
<evidence type="ECO:0000313" key="4">
    <source>
        <dbReference type="Proteomes" id="UP000238479"/>
    </source>
</evidence>
<dbReference type="Proteomes" id="UP000238479">
    <property type="component" value="Chromosome 7"/>
</dbReference>
<proteinExistence type="predicted"/>
<feature type="chain" id="PRO_5015135634" evidence="2">
    <location>
        <begin position="21"/>
        <end position="160"/>
    </location>
</feature>
<name>A0A2P6PAI0_ROSCH</name>
<gene>
    <name evidence="3" type="ORF">RchiOBHm_Chr7g0211671</name>
</gene>
<dbReference type="Gramene" id="PRQ18936">
    <property type="protein sequence ID" value="PRQ18936"/>
    <property type="gene ID" value="RchiOBHm_Chr7g0211671"/>
</dbReference>
<keyword evidence="4" id="KW-1185">Reference proteome</keyword>
<organism evidence="3 4">
    <name type="scientific">Rosa chinensis</name>
    <name type="common">China rose</name>
    <dbReference type="NCBI Taxonomy" id="74649"/>
    <lineage>
        <taxon>Eukaryota</taxon>
        <taxon>Viridiplantae</taxon>
        <taxon>Streptophyta</taxon>
        <taxon>Embryophyta</taxon>
        <taxon>Tracheophyta</taxon>
        <taxon>Spermatophyta</taxon>
        <taxon>Magnoliopsida</taxon>
        <taxon>eudicotyledons</taxon>
        <taxon>Gunneridae</taxon>
        <taxon>Pentapetalae</taxon>
        <taxon>rosids</taxon>
        <taxon>fabids</taxon>
        <taxon>Rosales</taxon>
        <taxon>Rosaceae</taxon>
        <taxon>Rosoideae</taxon>
        <taxon>Rosoideae incertae sedis</taxon>
        <taxon>Rosa</taxon>
    </lineage>
</organism>
<keyword evidence="1" id="KW-0812">Transmembrane</keyword>
<keyword evidence="2" id="KW-0732">Signal</keyword>
<evidence type="ECO:0000313" key="3">
    <source>
        <dbReference type="EMBL" id="PRQ18936.1"/>
    </source>
</evidence>
<dbReference type="AlphaFoldDB" id="A0A2P6PAI0"/>
<evidence type="ECO:0000256" key="2">
    <source>
        <dbReference type="SAM" id="SignalP"/>
    </source>
</evidence>
<comment type="caution">
    <text evidence="3">The sequence shown here is derived from an EMBL/GenBank/DDBJ whole genome shotgun (WGS) entry which is preliminary data.</text>
</comment>
<feature type="transmembrane region" description="Helical" evidence="1">
    <location>
        <begin position="141"/>
        <end position="159"/>
    </location>
</feature>
<keyword evidence="1" id="KW-0472">Membrane</keyword>
<feature type="signal peptide" evidence="2">
    <location>
        <begin position="1"/>
        <end position="20"/>
    </location>
</feature>
<dbReference type="STRING" id="74649.A0A2P6PAI0"/>
<accession>A0A2P6PAI0</accession>
<reference evidence="3 4" key="1">
    <citation type="journal article" date="2018" name="Nat. Genet.">
        <title>The Rosa genome provides new insights in the design of modern roses.</title>
        <authorList>
            <person name="Bendahmane M."/>
        </authorList>
    </citation>
    <scope>NUCLEOTIDE SEQUENCE [LARGE SCALE GENOMIC DNA]</scope>
    <source>
        <strain evidence="4">cv. Old Blush</strain>
    </source>
</reference>
<protein>
    <submittedName>
        <fullName evidence="3">Putative signal recognition particle, SRP14 subunit</fullName>
    </submittedName>
</protein>
<evidence type="ECO:0000256" key="1">
    <source>
        <dbReference type="SAM" id="Phobius"/>
    </source>
</evidence>
<keyword evidence="1" id="KW-1133">Transmembrane helix</keyword>
<dbReference type="EMBL" id="PDCK01000045">
    <property type="protein sequence ID" value="PRQ18936.1"/>
    <property type="molecule type" value="Genomic_DNA"/>
</dbReference>